<proteinExistence type="predicted"/>
<comment type="caution">
    <text evidence="2">The sequence shown here is derived from an EMBL/GenBank/DDBJ whole genome shotgun (WGS) entry which is preliminary data.</text>
</comment>
<dbReference type="PANTHER" id="PTHR35046">
    <property type="entry name" value="ZINC KNUCKLE (CCHC-TYPE) FAMILY PROTEIN"/>
    <property type="match status" value="1"/>
</dbReference>
<feature type="compositionally biased region" description="Polar residues" evidence="1">
    <location>
        <begin position="139"/>
        <end position="160"/>
    </location>
</feature>
<accession>A0A5A7VCY1</accession>
<gene>
    <name evidence="2" type="ORF">E6C27_scaffold21G002190</name>
</gene>
<dbReference type="EMBL" id="SSTE01000903">
    <property type="protein sequence ID" value="KAA0066202.1"/>
    <property type="molecule type" value="Genomic_DNA"/>
</dbReference>
<dbReference type="PANTHER" id="PTHR35046:SF9">
    <property type="entry name" value="RNA-DIRECTED DNA POLYMERASE"/>
    <property type="match status" value="1"/>
</dbReference>
<dbReference type="CDD" id="cd00303">
    <property type="entry name" value="retropepsin_like"/>
    <property type="match status" value="1"/>
</dbReference>
<dbReference type="AlphaFoldDB" id="A0A5A7VCY1"/>
<dbReference type="InterPro" id="IPR021109">
    <property type="entry name" value="Peptidase_aspartic_dom_sf"/>
</dbReference>
<protein>
    <submittedName>
        <fullName evidence="2">Asp_protease_2 domain-containing protein</fullName>
    </submittedName>
</protein>
<evidence type="ECO:0000256" key="1">
    <source>
        <dbReference type="SAM" id="MobiDB-lite"/>
    </source>
</evidence>
<dbReference type="SUPFAM" id="SSF56672">
    <property type="entry name" value="DNA/RNA polymerases"/>
    <property type="match status" value="1"/>
</dbReference>
<reference evidence="2 3" key="1">
    <citation type="submission" date="2019-08" db="EMBL/GenBank/DDBJ databases">
        <title>Draft genome sequences of two oriental melons (Cucumis melo L. var makuwa).</title>
        <authorList>
            <person name="Kwon S.-Y."/>
        </authorList>
    </citation>
    <scope>NUCLEOTIDE SEQUENCE [LARGE SCALE GENOMIC DNA]</scope>
    <source>
        <strain evidence="3">cv. SW 3</strain>
        <tissue evidence="2">Leaf</tissue>
    </source>
</reference>
<sequence length="365" mass="41626">MSGRRGIIPATRENHEHEEAEEIVAFSPRISTICLLAIENSLRDLHNKFDRMMDNLEALNQIVGEPTASSRLEANMFDGNDFSYRRGRWGKGNLRNFNQSDNHRNLLRFFENNDYEDQETTEEEMNAIRIKGINRKTPWETSSTKGANYPSRTTNQPSTSEKGKEIETQEGVKEKKKEVATGTKCTINGKVCGVIIDSGSSENFVAKRLVTTLNLKAEAHPNPYKIGWIKKSRETMVNEICTIPLSIGSGYKDQIICDVINIDVCHLLLGRSWQHDTQTLHNGRENTYEFYWMGKKIVLLPLSKSNEGAKHNKRKGQLFATILHEHIEDLLEKGYVNLSLSPCVVPTLLTPKKDGSWRMRRQQGY</sequence>
<feature type="compositionally biased region" description="Basic and acidic residues" evidence="1">
    <location>
        <begin position="161"/>
        <end position="175"/>
    </location>
</feature>
<dbReference type="Gene3D" id="3.10.10.10">
    <property type="entry name" value="HIV Type 1 Reverse Transcriptase, subunit A, domain 1"/>
    <property type="match status" value="1"/>
</dbReference>
<dbReference type="Pfam" id="PF08284">
    <property type="entry name" value="RVP_2"/>
    <property type="match status" value="1"/>
</dbReference>
<evidence type="ECO:0000313" key="3">
    <source>
        <dbReference type="Proteomes" id="UP000321393"/>
    </source>
</evidence>
<organism evidence="2 3">
    <name type="scientific">Cucumis melo var. makuwa</name>
    <name type="common">Oriental melon</name>
    <dbReference type="NCBI Taxonomy" id="1194695"/>
    <lineage>
        <taxon>Eukaryota</taxon>
        <taxon>Viridiplantae</taxon>
        <taxon>Streptophyta</taxon>
        <taxon>Embryophyta</taxon>
        <taxon>Tracheophyta</taxon>
        <taxon>Spermatophyta</taxon>
        <taxon>Magnoliopsida</taxon>
        <taxon>eudicotyledons</taxon>
        <taxon>Gunneridae</taxon>
        <taxon>Pentapetalae</taxon>
        <taxon>rosids</taxon>
        <taxon>fabids</taxon>
        <taxon>Cucurbitales</taxon>
        <taxon>Cucurbitaceae</taxon>
        <taxon>Benincaseae</taxon>
        <taxon>Cucumis</taxon>
    </lineage>
</organism>
<dbReference type="Gene3D" id="2.40.70.10">
    <property type="entry name" value="Acid Proteases"/>
    <property type="match status" value="1"/>
</dbReference>
<name>A0A5A7VCY1_CUCMM</name>
<feature type="region of interest" description="Disordered" evidence="1">
    <location>
        <begin position="138"/>
        <end position="175"/>
    </location>
</feature>
<dbReference type="OrthoDB" id="1934635at2759"/>
<evidence type="ECO:0000313" key="2">
    <source>
        <dbReference type="EMBL" id="KAA0066202.1"/>
    </source>
</evidence>
<dbReference type="Proteomes" id="UP000321393">
    <property type="component" value="Unassembled WGS sequence"/>
</dbReference>
<dbReference type="InterPro" id="IPR043502">
    <property type="entry name" value="DNA/RNA_pol_sf"/>
</dbReference>